<proteinExistence type="predicted"/>
<name>A0A0A9HLV7_ARUDO</name>
<organism evidence="1">
    <name type="scientific">Arundo donax</name>
    <name type="common">Giant reed</name>
    <name type="synonym">Donax arundinaceus</name>
    <dbReference type="NCBI Taxonomy" id="35708"/>
    <lineage>
        <taxon>Eukaryota</taxon>
        <taxon>Viridiplantae</taxon>
        <taxon>Streptophyta</taxon>
        <taxon>Embryophyta</taxon>
        <taxon>Tracheophyta</taxon>
        <taxon>Spermatophyta</taxon>
        <taxon>Magnoliopsida</taxon>
        <taxon>Liliopsida</taxon>
        <taxon>Poales</taxon>
        <taxon>Poaceae</taxon>
        <taxon>PACMAD clade</taxon>
        <taxon>Arundinoideae</taxon>
        <taxon>Arundineae</taxon>
        <taxon>Arundo</taxon>
    </lineage>
</organism>
<protein>
    <submittedName>
        <fullName evidence="1">Uncharacterized protein</fullName>
    </submittedName>
</protein>
<dbReference type="AlphaFoldDB" id="A0A0A9HLV7"/>
<dbReference type="EMBL" id="GBRH01162040">
    <property type="protein sequence ID" value="JAE35856.1"/>
    <property type="molecule type" value="Transcribed_RNA"/>
</dbReference>
<evidence type="ECO:0000313" key="1">
    <source>
        <dbReference type="EMBL" id="JAE35856.1"/>
    </source>
</evidence>
<accession>A0A0A9HLV7</accession>
<reference evidence="1" key="2">
    <citation type="journal article" date="2015" name="Data Brief">
        <title>Shoot transcriptome of the giant reed, Arundo donax.</title>
        <authorList>
            <person name="Barrero R.A."/>
            <person name="Guerrero F.D."/>
            <person name="Moolhuijzen P."/>
            <person name="Goolsby J.A."/>
            <person name="Tidwell J."/>
            <person name="Bellgard S.E."/>
            <person name="Bellgard M.I."/>
        </authorList>
    </citation>
    <scope>NUCLEOTIDE SEQUENCE</scope>
    <source>
        <tissue evidence="1">Shoot tissue taken approximately 20 cm above the soil surface</tissue>
    </source>
</reference>
<reference evidence="1" key="1">
    <citation type="submission" date="2014-09" db="EMBL/GenBank/DDBJ databases">
        <authorList>
            <person name="Magalhaes I.L.F."/>
            <person name="Oliveira U."/>
            <person name="Santos F.R."/>
            <person name="Vidigal T.H.D.A."/>
            <person name="Brescovit A.D."/>
            <person name="Santos A.J."/>
        </authorList>
    </citation>
    <scope>NUCLEOTIDE SEQUENCE</scope>
    <source>
        <tissue evidence="1">Shoot tissue taken approximately 20 cm above the soil surface</tissue>
    </source>
</reference>
<sequence>MHATTFDMQYSNTISHMVDVNAFMYLLSSLKRLHILHDCTLFRTWGLVIFFFKEKLGLCFVGRMELMLRF</sequence>